<keyword evidence="1" id="KW-0812">Transmembrane</keyword>
<gene>
    <name evidence="3" type="ORF">A2074_06925</name>
</gene>
<keyword evidence="1" id="KW-0472">Membrane</keyword>
<name>A0A1F2USF3_9ACTN</name>
<dbReference type="AlphaFoldDB" id="A0A1F2USF3"/>
<accession>A0A1F2USF3</accession>
<keyword evidence="1" id="KW-1133">Transmembrane helix</keyword>
<feature type="transmembrane region" description="Helical" evidence="1">
    <location>
        <begin position="7"/>
        <end position="30"/>
    </location>
</feature>
<protein>
    <recommendedName>
        <fullName evidence="2">LiaF transmembrane domain-containing protein</fullName>
    </recommendedName>
</protein>
<organism evidence="3 4">
    <name type="scientific">Candidatus Aquicultor primus</name>
    <dbReference type="NCBI Taxonomy" id="1797195"/>
    <lineage>
        <taxon>Bacteria</taxon>
        <taxon>Bacillati</taxon>
        <taxon>Actinomycetota</taxon>
        <taxon>Candidatus Aquicultoria</taxon>
        <taxon>Candidatus Aquicultorales</taxon>
        <taxon>Candidatus Aquicultoraceae</taxon>
        <taxon>Candidatus Aquicultor</taxon>
    </lineage>
</organism>
<sequence length="270" mass="29324">MAQLGKFLGFLTGLIAIIVGMIILLGNLGILDRDIVELIVDLWPLLLIAIGAYFVWLRFRPQPQPTPRHVSEPIDGAGRAEIDVEFGAGELLVNGLEKDGLLFEGESLFEVEKSTRRSGETVKVKLRRAPGAWLSLTASLHGDRSQLFLSRQLPLMLRFNMGACRAIIDLTENKIERFEVNTGASDVTVRLPREAGFTRAIAKGGAATIRLEVPEGVAARIVSKGGLNSVTIDEKRFPKTVDGFSSTEYDVAPNKVDIEIDTGASGVSVV</sequence>
<evidence type="ECO:0000259" key="2">
    <source>
        <dbReference type="Pfam" id="PF22570"/>
    </source>
</evidence>
<evidence type="ECO:0000313" key="4">
    <source>
        <dbReference type="Proteomes" id="UP000178086"/>
    </source>
</evidence>
<dbReference type="Pfam" id="PF22570">
    <property type="entry name" value="LiaF-TM"/>
    <property type="match status" value="1"/>
</dbReference>
<evidence type="ECO:0000313" key="3">
    <source>
        <dbReference type="EMBL" id="OFW33583.1"/>
    </source>
</evidence>
<evidence type="ECO:0000256" key="1">
    <source>
        <dbReference type="SAM" id="Phobius"/>
    </source>
</evidence>
<dbReference type="EMBL" id="MELI01000063">
    <property type="protein sequence ID" value="OFW33583.1"/>
    <property type="molecule type" value="Genomic_DNA"/>
</dbReference>
<feature type="transmembrane region" description="Helical" evidence="1">
    <location>
        <begin position="42"/>
        <end position="59"/>
    </location>
</feature>
<proteinExistence type="predicted"/>
<feature type="domain" description="LiaF transmembrane" evidence="2">
    <location>
        <begin position="11"/>
        <end position="58"/>
    </location>
</feature>
<dbReference type="Proteomes" id="UP000178086">
    <property type="component" value="Unassembled WGS sequence"/>
</dbReference>
<dbReference type="InterPro" id="IPR054331">
    <property type="entry name" value="LiaF_TM"/>
</dbReference>
<comment type="caution">
    <text evidence="3">The sequence shown here is derived from an EMBL/GenBank/DDBJ whole genome shotgun (WGS) entry which is preliminary data.</text>
</comment>
<reference evidence="3 4" key="1">
    <citation type="journal article" date="2016" name="Nat. Commun.">
        <title>Thousands of microbial genomes shed light on interconnected biogeochemical processes in an aquifer system.</title>
        <authorList>
            <person name="Anantharaman K."/>
            <person name="Brown C.T."/>
            <person name="Hug L.A."/>
            <person name="Sharon I."/>
            <person name="Castelle C.J."/>
            <person name="Probst A.J."/>
            <person name="Thomas B.C."/>
            <person name="Singh A."/>
            <person name="Wilkins M.J."/>
            <person name="Karaoz U."/>
            <person name="Brodie E.L."/>
            <person name="Williams K.H."/>
            <person name="Hubbard S.S."/>
            <person name="Banfield J.F."/>
        </authorList>
    </citation>
    <scope>NUCLEOTIDE SEQUENCE [LARGE SCALE GENOMIC DNA]</scope>
</reference>